<dbReference type="Gene3D" id="1.10.1740.10">
    <property type="match status" value="1"/>
</dbReference>
<dbReference type="KEGG" id="kbs:EPA93_18705"/>
<dbReference type="EMBL" id="CP035758">
    <property type="protein sequence ID" value="QBD77915.1"/>
    <property type="molecule type" value="Genomic_DNA"/>
</dbReference>
<dbReference type="InterPro" id="IPR036388">
    <property type="entry name" value="WH-like_DNA-bd_sf"/>
</dbReference>
<dbReference type="RefSeq" id="WP_129888968.1">
    <property type="nucleotide sequence ID" value="NZ_CP035758.1"/>
</dbReference>
<dbReference type="InterPro" id="IPR013249">
    <property type="entry name" value="RNA_pol_sigma70_r4_t2"/>
</dbReference>
<dbReference type="InterPro" id="IPR013325">
    <property type="entry name" value="RNA_pol_sigma_r2"/>
</dbReference>
<evidence type="ECO:0000256" key="4">
    <source>
        <dbReference type="ARBA" id="ARBA00023163"/>
    </source>
</evidence>
<evidence type="ECO:0000256" key="2">
    <source>
        <dbReference type="ARBA" id="ARBA00023015"/>
    </source>
</evidence>
<evidence type="ECO:0000313" key="8">
    <source>
        <dbReference type="Proteomes" id="UP000290365"/>
    </source>
</evidence>
<dbReference type="AlphaFoldDB" id="A0A4P6JRJ1"/>
<evidence type="ECO:0000313" key="7">
    <source>
        <dbReference type="EMBL" id="QBD77915.1"/>
    </source>
</evidence>
<dbReference type="SUPFAM" id="SSF88946">
    <property type="entry name" value="Sigma2 domain of RNA polymerase sigma factors"/>
    <property type="match status" value="1"/>
</dbReference>
<dbReference type="Pfam" id="PF04542">
    <property type="entry name" value="Sigma70_r2"/>
    <property type="match status" value="1"/>
</dbReference>
<reference evidence="7 8" key="1">
    <citation type="submission" date="2019-01" db="EMBL/GenBank/DDBJ databases">
        <title>Ktedonosporobacter rubrisoli SCAWS-G2.</title>
        <authorList>
            <person name="Huang Y."/>
            <person name="Yan B."/>
        </authorList>
    </citation>
    <scope>NUCLEOTIDE SEQUENCE [LARGE SCALE GENOMIC DNA]</scope>
    <source>
        <strain evidence="7 8">SCAWS-G2</strain>
    </source>
</reference>
<evidence type="ECO:0000256" key="1">
    <source>
        <dbReference type="ARBA" id="ARBA00010641"/>
    </source>
</evidence>
<keyword evidence="8" id="KW-1185">Reference proteome</keyword>
<dbReference type="InterPro" id="IPR007627">
    <property type="entry name" value="RNA_pol_sigma70_r2"/>
</dbReference>
<organism evidence="7 8">
    <name type="scientific">Ktedonosporobacter rubrisoli</name>
    <dbReference type="NCBI Taxonomy" id="2509675"/>
    <lineage>
        <taxon>Bacteria</taxon>
        <taxon>Bacillati</taxon>
        <taxon>Chloroflexota</taxon>
        <taxon>Ktedonobacteria</taxon>
        <taxon>Ktedonobacterales</taxon>
        <taxon>Ktedonosporobacteraceae</taxon>
        <taxon>Ktedonosporobacter</taxon>
    </lineage>
</organism>
<dbReference type="InterPro" id="IPR014284">
    <property type="entry name" value="RNA_pol_sigma-70_dom"/>
</dbReference>
<dbReference type="GO" id="GO:0003677">
    <property type="term" value="F:DNA binding"/>
    <property type="evidence" value="ECO:0007669"/>
    <property type="project" value="InterPro"/>
</dbReference>
<dbReference type="Pfam" id="PF08281">
    <property type="entry name" value="Sigma70_r4_2"/>
    <property type="match status" value="1"/>
</dbReference>
<accession>A0A4P6JRJ1</accession>
<feature type="domain" description="RNA polymerase sigma factor 70 region 4 type 2" evidence="6">
    <location>
        <begin position="114"/>
        <end position="161"/>
    </location>
</feature>
<dbReference type="GO" id="GO:0016987">
    <property type="term" value="F:sigma factor activity"/>
    <property type="evidence" value="ECO:0007669"/>
    <property type="project" value="UniProtKB-KW"/>
</dbReference>
<dbReference type="PANTHER" id="PTHR43133:SF57">
    <property type="entry name" value="RNA POLYMERASE SIGMA-70 FACTOR"/>
    <property type="match status" value="1"/>
</dbReference>
<keyword evidence="2" id="KW-0805">Transcription regulation</keyword>
<dbReference type="GO" id="GO:0006352">
    <property type="term" value="P:DNA-templated transcription initiation"/>
    <property type="evidence" value="ECO:0007669"/>
    <property type="project" value="InterPro"/>
</dbReference>
<keyword evidence="4" id="KW-0804">Transcription</keyword>
<proteinExistence type="inferred from homology"/>
<dbReference type="SUPFAM" id="SSF88659">
    <property type="entry name" value="Sigma3 and sigma4 domains of RNA polymerase sigma factors"/>
    <property type="match status" value="1"/>
</dbReference>
<feature type="domain" description="RNA polymerase sigma-70 region 2" evidence="5">
    <location>
        <begin position="16"/>
        <end position="84"/>
    </location>
</feature>
<sequence>MQEEDGSFTEDYSKIFSRFSPVIFSYLLLHASSREEAEDLTIEVFTSALEHEALLTWSEPRQLAWLKRVAYTRLVDTYRRSKRRPTIALDQMAPTVLTEHDPESLALLSEDYAQLRSYIQQLTLDQQQLLRLRYGNELHTAEIATMLNKSDQSIRQMLSRTINLLRTMYNTHPARKGGNI</sequence>
<keyword evidence="3" id="KW-0731">Sigma factor</keyword>
<dbReference type="NCBIfam" id="TIGR02937">
    <property type="entry name" value="sigma70-ECF"/>
    <property type="match status" value="1"/>
</dbReference>
<protein>
    <submittedName>
        <fullName evidence="7">Sigma-70 family RNA polymerase sigma factor</fullName>
    </submittedName>
</protein>
<name>A0A4P6JRJ1_KTERU</name>
<dbReference type="OrthoDB" id="164159at2"/>
<evidence type="ECO:0000259" key="5">
    <source>
        <dbReference type="Pfam" id="PF04542"/>
    </source>
</evidence>
<dbReference type="Proteomes" id="UP000290365">
    <property type="component" value="Chromosome"/>
</dbReference>
<dbReference type="InterPro" id="IPR039425">
    <property type="entry name" value="RNA_pol_sigma-70-like"/>
</dbReference>
<gene>
    <name evidence="7" type="ORF">EPA93_18705</name>
</gene>
<evidence type="ECO:0000259" key="6">
    <source>
        <dbReference type="Pfam" id="PF08281"/>
    </source>
</evidence>
<evidence type="ECO:0000256" key="3">
    <source>
        <dbReference type="ARBA" id="ARBA00023082"/>
    </source>
</evidence>
<dbReference type="PANTHER" id="PTHR43133">
    <property type="entry name" value="RNA POLYMERASE ECF-TYPE SIGMA FACTO"/>
    <property type="match status" value="1"/>
</dbReference>
<dbReference type="Gene3D" id="1.10.10.10">
    <property type="entry name" value="Winged helix-like DNA-binding domain superfamily/Winged helix DNA-binding domain"/>
    <property type="match status" value="1"/>
</dbReference>
<comment type="similarity">
    <text evidence="1">Belongs to the sigma-70 factor family. ECF subfamily.</text>
</comment>
<dbReference type="InterPro" id="IPR013324">
    <property type="entry name" value="RNA_pol_sigma_r3/r4-like"/>
</dbReference>